<dbReference type="InterPro" id="IPR010295">
    <property type="entry name" value="DUF898"/>
</dbReference>
<feature type="transmembrane region" description="Helical" evidence="1">
    <location>
        <begin position="337"/>
        <end position="362"/>
    </location>
</feature>
<feature type="transmembrane region" description="Helical" evidence="1">
    <location>
        <begin position="277"/>
        <end position="295"/>
    </location>
</feature>
<protein>
    <submittedName>
        <fullName evidence="2">DUF898 domain-containing protein</fullName>
    </submittedName>
</protein>
<feature type="transmembrane region" description="Helical" evidence="1">
    <location>
        <begin position="307"/>
        <end position="325"/>
    </location>
</feature>
<dbReference type="Proteomes" id="UP000824025">
    <property type="component" value="Unassembled WGS sequence"/>
</dbReference>
<feature type="transmembrane region" description="Helical" evidence="1">
    <location>
        <begin position="157"/>
        <end position="184"/>
    </location>
</feature>
<feature type="transmembrane region" description="Helical" evidence="1">
    <location>
        <begin position="212"/>
        <end position="236"/>
    </location>
</feature>
<keyword evidence="1" id="KW-0812">Transmembrane</keyword>
<accession>A0A9D2D6Z0</accession>
<keyword evidence="1" id="KW-0472">Membrane</keyword>
<evidence type="ECO:0000313" key="3">
    <source>
        <dbReference type="Proteomes" id="UP000824025"/>
    </source>
</evidence>
<dbReference type="Pfam" id="PF05987">
    <property type="entry name" value="DUF898"/>
    <property type="match status" value="1"/>
</dbReference>
<gene>
    <name evidence="2" type="ORF">H9726_04385</name>
</gene>
<proteinExistence type="predicted"/>
<evidence type="ECO:0000313" key="2">
    <source>
        <dbReference type="EMBL" id="HIZ09709.1"/>
    </source>
</evidence>
<evidence type="ECO:0000256" key="1">
    <source>
        <dbReference type="SAM" id="Phobius"/>
    </source>
</evidence>
<organism evidence="2 3">
    <name type="scientific">Candidatus Borkfalkia avicola</name>
    <dbReference type="NCBI Taxonomy" id="2838503"/>
    <lineage>
        <taxon>Bacteria</taxon>
        <taxon>Bacillati</taxon>
        <taxon>Bacillota</taxon>
        <taxon>Clostridia</taxon>
        <taxon>Christensenellales</taxon>
        <taxon>Christensenellaceae</taxon>
        <taxon>Candidatus Borkfalkia</taxon>
    </lineage>
</organism>
<dbReference type="AlphaFoldDB" id="A0A9D2D6Z0"/>
<reference evidence="2" key="1">
    <citation type="journal article" date="2021" name="PeerJ">
        <title>Extensive microbial diversity within the chicken gut microbiome revealed by metagenomics and culture.</title>
        <authorList>
            <person name="Gilroy R."/>
            <person name="Ravi A."/>
            <person name="Getino M."/>
            <person name="Pursley I."/>
            <person name="Horton D.L."/>
            <person name="Alikhan N.F."/>
            <person name="Baker D."/>
            <person name="Gharbi K."/>
            <person name="Hall N."/>
            <person name="Watson M."/>
            <person name="Adriaenssens E.M."/>
            <person name="Foster-Nyarko E."/>
            <person name="Jarju S."/>
            <person name="Secka A."/>
            <person name="Antonio M."/>
            <person name="Oren A."/>
            <person name="Chaudhuri R.R."/>
            <person name="La Ragione R."/>
            <person name="Hildebrand F."/>
            <person name="Pallen M.J."/>
        </authorList>
    </citation>
    <scope>NUCLEOTIDE SEQUENCE</scope>
    <source>
        <strain evidence="2">CHK192-19661</strain>
    </source>
</reference>
<feature type="transmembrane region" description="Helical" evidence="1">
    <location>
        <begin position="55"/>
        <end position="77"/>
    </location>
</feature>
<sequence length="364" mass="40070">MICGRCGKEGDGAFCQNCGAPLAAEAQAGGQPPAVPPAAVPAEALPRESRFTGGAFANFFIGLLTALVSVLTLSLAYPAMQCWHIRWKVKHTYYDGRRLAFDGKAGQLFGKYIIWVLLSVVTLGIYALLAMPVNLARWRAEHTHILGEEGKASRFTGSVWGLFGVNFVCGFVTLITLSFGMYWAHCYKERWFARHTEIDGAGMRFEGTGLQYFGKCICWVLLTVITLGIYSFWLLVKIEKWTVRHTHIEEPDRFPTPEEQAAFLAANPEPPVYRSSVLTSVGFGLALFYLIVSYIPLPINITIASEFMLSVFTGIPAIVLSAVGLSGFKKDGNPNKAFFVLGILGVVLSAFFLLLSLMSLFIHF</sequence>
<feature type="transmembrane region" description="Helical" evidence="1">
    <location>
        <begin position="112"/>
        <end position="136"/>
    </location>
</feature>
<reference evidence="2" key="2">
    <citation type="submission" date="2021-04" db="EMBL/GenBank/DDBJ databases">
        <authorList>
            <person name="Gilroy R."/>
        </authorList>
    </citation>
    <scope>NUCLEOTIDE SEQUENCE</scope>
    <source>
        <strain evidence="2">CHK192-19661</strain>
    </source>
</reference>
<comment type="caution">
    <text evidence="2">The sequence shown here is derived from an EMBL/GenBank/DDBJ whole genome shotgun (WGS) entry which is preliminary data.</text>
</comment>
<dbReference type="EMBL" id="DXCF01000021">
    <property type="protein sequence ID" value="HIZ09709.1"/>
    <property type="molecule type" value="Genomic_DNA"/>
</dbReference>
<keyword evidence="1" id="KW-1133">Transmembrane helix</keyword>
<name>A0A9D2D6Z0_9FIRM</name>